<comment type="cofactor">
    <cofactor evidence="2">
        <name>Ca(2+)</name>
        <dbReference type="ChEBI" id="CHEBI:29108"/>
    </cofactor>
</comment>
<dbReference type="OrthoDB" id="191150at2759"/>
<dbReference type="KEGG" id="cel:CELE_K08D10.7"/>
<keyword evidence="2" id="KW-0449">Lipoprotein</keyword>
<dbReference type="DIP" id="DIP-26855N"/>
<dbReference type="PIR" id="T29384">
    <property type="entry name" value="T29384"/>
</dbReference>
<dbReference type="Pfam" id="PF03803">
    <property type="entry name" value="Scramblase"/>
    <property type="match status" value="1"/>
</dbReference>
<dbReference type="UCSC" id="K08D10.7">
    <property type="organism name" value="c. elegans"/>
</dbReference>
<dbReference type="Bgee" id="WBGene00019530">
    <property type="expression patterns" value="Expressed in material anatomical entity and 2 other cell types or tissues"/>
</dbReference>
<dbReference type="PANTHER" id="PTHR23248">
    <property type="entry name" value="PHOSPHOLIPID SCRAMBLASE-RELATED"/>
    <property type="match status" value="1"/>
</dbReference>
<dbReference type="STRING" id="6239.K08D10.7.1"/>
<evidence type="ECO:0000256" key="2">
    <source>
        <dbReference type="RuleBase" id="RU363116"/>
    </source>
</evidence>
<dbReference type="PANTHER" id="PTHR23248:SF64">
    <property type="entry name" value="PHOSPHOLIPID SCRAMBLASE"/>
    <property type="match status" value="1"/>
</dbReference>
<sequence>MNIQPGQLPLKAISLTSAVKSPEEVEQDSKKDEPRAEGAGFGRRNNAGTKLPAARSTPMKIPNQVAAMPVQMTGFVQLASNNILSAIAHTNSLMVVQCIEPLEIFTGFETPNRYVVHDMYCRPLLYCMERSNVFARQYHGNNRNFGMQIMDTHGAQVMTCFRGRPCCSCDDFLSTQFLDQQIGMMKRECCNPNFELIGSGCNQPLLIQSPVCAGCGGTQKFPVMTYNGALVGEIVRLYPGFMQEMFTDADTYIVHFPMDMPPILKLLLVTSVFLIDFTYFEDRNQDRHHHGGMHGGMHSSF</sequence>
<dbReference type="IntAct" id="Q21319">
    <property type="interactions" value="6"/>
</dbReference>
<dbReference type="PhylomeDB" id="Q21319"/>
<accession>Q21319</accession>
<comment type="interaction">
    <interactant intactId="EBI-312006">
        <id>Q21319</id>
    </interactant>
    <interactant intactId="EBI-314179">
        <id>Q21648</id>
        <label>CELE_R02F2.5</label>
    </interactant>
    <organismsDiffer>false</organismsDiffer>
    <experiments>3</experiments>
</comment>
<dbReference type="AlphaFoldDB" id="Q21319"/>
<dbReference type="GeneID" id="187152"/>
<gene>
    <name evidence="4 6" type="primary">scrm-8</name>
    <name evidence="4" type="ORF">CELE_K08D10.7</name>
    <name evidence="6" type="ORF">K08D10.7</name>
</gene>
<keyword evidence="5" id="KW-1185">Reference proteome</keyword>
<comment type="similarity">
    <text evidence="1 2">Belongs to the phospholipid scramblase family.</text>
</comment>
<organism evidence="4 5">
    <name type="scientific">Caenorhabditis elegans</name>
    <dbReference type="NCBI Taxonomy" id="6239"/>
    <lineage>
        <taxon>Eukaryota</taxon>
        <taxon>Metazoa</taxon>
        <taxon>Ecdysozoa</taxon>
        <taxon>Nematoda</taxon>
        <taxon>Chromadorea</taxon>
        <taxon>Rhabditida</taxon>
        <taxon>Rhabditina</taxon>
        <taxon>Rhabditomorpha</taxon>
        <taxon>Rhabditoidea</taxon>
        <taxon>Rhabditidae</taxon>
        <taxon>Peloderinae</taxon>
        <taxon>Caenorhabditis</taxon>
    </lineage>
</organism>
<dbReference type="FunCoup" id="Q21319">
    <property type="interactions" value="83"/>
</dbReference>
<feature type="compositionally biased region" description="Basic and acidic residues" evidence="3">
    <location>
        <begin position="21"/>
        <end position="36"/>
    </location>
</feature>
<protein>
    <recommendedName>
        <fullName evidence="2">Phospholipid scramblase</fullName>
    </recommendedName>
</protein>
<dbReference type="GO" id="GO:0005886">
    <property type="term" value="C:plasma membrane"/>
    <property type="evidence" value="ECO:0000318"/>
    <property type="project" value="GO_Central"/>
</dbReference>
<reference evidence="4 5" key="1">
    <citation type="journal article" date="1998" name="Science">
        <title>Genome sequence of the nematode C. elegans: a platform for investigating biology.</title>
        <authorList>
            <consortium name="The C. elegans sequencing consortium"/>
            <person name="Sulson J.E."/>
            <person name="Waterston R."/>
        </authorList>
    </citation>
    <scope>NUCLEOTIDE SEQUENCE [LARGE SCALE GENOMIC DNA]</scope>
    <source>
        <strain evidence="4 5">Bristol N2</strain>
    </source>
</reference>
<dbReference type="EMBL" id="BX284604">
    <property type="protein sequence ID" value="CCD72717.1"/>
    <property type="molecule type" value="Genomic_DNA"/>
</dbReference>
<dbReference type="GO" id="GO:0017128">
    <property type="term" value="F:phospholipid scramblase activity"/>
    <property type="evidence" value="ECO:0000318"/>
    <property type="project" value="GO_Central"/>
</dbReference>
<evidence type="ECO:0000313" key="5">
    <source>
        <dbReference type="Proteomes" id="UP000001940"/>
    </source>
</evidence>
<dbReference type="RefSeq" id="NP_500501.1">
    <property type="nucleotide sequence ID" value="NM_068100.5"/>
</dbReference>
<evidence type="ECO:0000313" key="4">
    <source>
        <dbReference type="EMBL" id="CCD72717.1"/>
    </source>
</evidence>
<keyword evidence="2" id="KW-0564">Palmitate</keyword>
<dbReference type="AGR" id="WB:WBGene00019530"/>
<comment type="interaction">
    <interactant intactId="EBI-312006">
        <id>Q21319</id>
    </interactant>
    <interactant intactId="EBI-312011">
        <id>O44400</id>
        <label>F37C4.5</label>
    </interactant>
    <organismsDiffer>false</organismsDiffer>
    <experiments>2</experiments>
</comment>
<comment type="function">
    <text evidence="2">May mediate accelerated ATP-independent bidirectional transbilayer migration of phospholipids upon binding calcium ions that results in a loss of phospholipid asymmetry in the plasma membrane.</text>
</comment>
<evidence type="ECO:0000256" key="3">
    <source>
        <dbReference type="SAM" id="MobiDB-lite"/>
    </source>
</evidence>
<dbReference type="GO" id="GO:0017121">
    <property type="term" value="P:plasma membrane phospholipid scrambling"/>
    <property type="evidence" value="ECO:0000318"/>
    <property type="project" value="GO_Central"/>
</dbReference>
<dbReference type="OMA" id="NPCFSCT"/>
<evidence type="ECO:0000256" key="1">
    <source>
        <dbReference type="ARBA" id="ARBA00005350"/>
    </source>
</evidence>
<dbReference type="HOGENOM" id="CLU_950711_0_0_1"/>
<dbReference type="CTD" id="187152"/>
<keyword evidence="2" id="KW-0106">Calcium</keyword>
<dbReference type="Proteomes" id="UP000001940">
    <property type="component" value="Chromosome IV"/>
</dbReference>
<dbReference type="eggNOG" id="KOG0621">
    <property type="taxonomic scope" value="Eukaryota"/>
</dbReference>
<dbReference type="WormBase" id="K08D10.7">
    <property type="protein sequence ID" value="CE07359"/>
    <property type="gene ID" value="WBGene00019530"/>
    <property type="gene designation" value="scrm-8"/>
</dbReference>
<feature type="region of interest" description="Disordered" evidence="3">
    <location>
        <begin position="14"/>
        <end position="58"/>
    </location>
</feature>
<dbReference type="InParanoid" id="Q21319"/>
<dbReference type="InterPro" id="IPR005552">
    <property type="entry name" value="Scramblase"/>
</dbReference>
<evidence type="ECO:0000313" key="6">
    <source>
        <dbReference type="WormBase" id="K08D10.7"/>
    </source>
</evidence>
<dbReference type="PaxDb" id="6239-K08D10.7.1"/>
<proteinExistence type="evidence at protein level"/>
<name>Q21319_CAEEL</name>